<dbReference type="AlphaFoldDB" id="A0A938BRT6"/>
<dbReference type="InterPro" id="IPR012334">
    <property type="entry name" value="Pectin_lyas_fold"/>
</dbReference>
<proteinExistence type="predicted"/>
<dbReference type="Gene3D" id="2.160.20.10">
    <property type="entry name" value="Single-stranded right-handed beta-helix, Pectin lyase-like"/>
    <property type="match status" value="1"/>
</dbReference>
<accession>A0A938BRT6</accession>
<comment type="caution">
    <text evidence="2">The sequence shown here is derived from an EMBL/GenBank/DDBJ whole genome shotgun (WGS) entry which is preliminary data.</text>
</comment>
<protein>
    <recommendedName>
        <fullName evidence="4">Right handed beta helix domain-containing protein</fullName>
    </recommendedName>
</protein>
<evidence type="ECO:0000313" key="2">
    <source>
        <dbReference type="EMBL" id="MBM3318677.1"/>
    </source>
</evidence>
<feature type="non-terminal residue" evidence="2">
    <location>
        <position position="153"/>
    </location>
</feature>
<gene>
    <name evidence="2" type="ORF">FJY75_12575</name>
</gene>
<feature type="signal peptide" evidence="1">
    <location>
        <begin position="1"/>
        <end position="20"/>
    </location>
</feature>
<sequence length="153" mass="15271">MKRWIAMAVAGWLLPAAAGAATHLVRPDGSGDFPAIQAAIDAAAPGDSVLLAPGVFRGPGNVDLDFGGKALTVCSQSGDPRDSIIDCEGAARGFNFASGEGRGAVVADLTLTQGAGEPGGAVRCWRGSGPTLRNCIFASNASPLFGGAVCCVL</sequence>
<dbReference type="Proteomes" id="UP000748308">
    <property type="component" value="Unassembled WGS sequence"/>
</dbReference>
<evidence type="ECO:0000313" key="3">
    <source>
        <dbReference type="Proteomes" id="UP000748308"/>
    </source>
</evidence>
<dbReference type="InterPro" id="IPR011050">
    <property type="entry name" value="Pectin_lyase_fold/virulence"/>
</dbReference>
<feature type="chain" id="PRO_5037232553" description="Right handed beta helix domain-containing protein" evidence="1">
    <location>
        <begin position="21"/>
        <end position="153"/>
    </location>
</feature>
<name>A0A938BRT6_UNCEI</name>
<evidence type="ECO:0000256" key="1">
    <source>
        <dbReference type="SAM" id="SignalP"/>
    </source>
</evidence>
<reference evidence="2" key="1">
    <citation type="submission" date="2019-03" db="EMBL/GenBank/DDBJ databases">
        <title>Lake Tanganyika Metagenome-Assembled Genomes (MAGs).</title>
        <authorList>
            <person name="Tran P."/>
        </authorList>
    </citation>
    <scope>NUCLEOTIDE SEQUENCE</scope>
    <source>
        <strain evidence="2">M_DeepCast_400m_m2_100</strain>
    </source>
</reference>
<evidence type="ECO:0008006" key="4">
    <source>
        <dbReference type="Google" id="ProtNLM"/>
    </source>
</evidence>
<organism evidence="2 3">
    <name type="scientific">Eiseniibacteriota bacterium</name>
    <dbReference type="NCBI Taxonomy" id="2212470"/>
    <lineage>
        <taxon>Bacteria</taxon>
        <taxon>Candidatus Eiseniibacteriota</taxon>
    </lineage>
</organism>
<keyword evidence="1" id="KW-0732">Signal</keyword>
<dbReference type="SUPFAM" id="SSF51126">
    <property type="entry name" value="Pectin lyase-like"/>
    <property type="match status" value="1"/>
</dbReference>
<dbReference type="EMBL" id="VGIY01000441">
    <property type="protein sequence ID" value="MBM3318677.1"/>
    <property type="molecule type" value="Genomic_DNA"/>
</dbReference>